<proteinExistence type="predicted"/>
<keyword evidence="1" id="KW-0812">Transmembrane</keyword>
<dbReference type="EMBL" id="VZOT01000007">
    <property type="protein sequence ID" value="KAB0586198.1"/>
    <property type="molecule type" value="Genomic_DNA"/>
</dbReference>
<dbReference type="Pfam" id="PF03245">
    <property type="entry name" value="Phage_lysis"/>
    <property type="match status" value="1"/>
</dbReference>
<dbReference type="AlphaFoldDB" id="A0A6A1R1L1"/>
<comment type="caution">
    <text evidence="2">The sequence shown here is derived from an EMBL/GenBank/DDBJ whole genome shotgun (WGS) entry which is preliminary data.</text>
</comment>
<name>A0A6A1R1L1_9BURK</name>
<sequence length="187" mass="19416">MPLGRGLQHAGRQSLQHDARGAGMTKAKLIWAVVLAAFLFGAGWVSNGWRLSDQHAQELAKRDREALVMAEAVKQIGIEAGKVIAAADAKGVKEIADAKAETERVRRCIAAGTCGVWIKSSAAGGGVPGDSGSGSLGNAASGITGEAASRVLDLWDAVDTDAAKLGYLQAYAEQCWRSGVEASKLTK</sequence>
<dbReference type="GO" id="GO:0044659">
    <property type="term" value="P:viral release from host cell by cytolysis"/>
    <property type="evidence" value="ECO:0007669"/>
    <property type="project" value="InterPro"/>
</dbReference>
<dbReference type="InterPro" id="IPR004929">
    <property type="entry name" value="I-spanin"/>
</dbReference>
<accession>A0A6A1R1L1</accession>
<evidence type="ECO:0000313" key="2">
    <source>
        <dbReference type="EMBL" id="KAB0586198.1"/>
    </source>
</evidence>
<reference evidence="2" key="1">
    <citation type="submission" date="2019-09" db="EMBL/GenBank/DDBJ databases">
        <title>Draft genome sequences of 48 bacterial type strains from the CCUG.</title>
        <authorList>
            <person name="Tunovic T."/>
            <person name="Pineiro-Iglesias B."/>
            <person name="Unosson C."/>
            <person name="Inganas E."/>
            <person name="Ohlen M."/>
            <person name="Cardew S."/>
            <person name="Jensie-Markopoulos S."/>
            <person name="Salva-Serra F."/>
            <person name="Jaen-Luchoro D."/>
            <person name="Karlsson R."/>
            <person name="Svensson-Stadler L."/>
            <person name="Chun J."/>
            <person name="Moore E."/>
        </authorList>
    </citation>
    <scope>NUCLEOTIDE SEQUENCE</scope>
    <source>
        <strain evidence="2">CCUG 15333</strain>
    </source>
</reference>
<protein>
    <submittedName>
        <fullName evidence="2">Uncharacterized protein</fullName>
    </submittedName>
</protein>
<gene>
    <name evidence="2" type="ORF">F7P80_11235</name>
</gene>
<keyword evidence="1" id="KW-1133">Transmembrane helix</keyword>
<feature type="transmembrane region" description="Helical" evidence="1">
    <location>
        <begin position="29"/>
        <end position="49"/>
    </location>
</feature>
<organism evidence="2">
    <name type="scientific">Comamonas kerstersii</name>
    <dbReference type="NCBI Taxonomy" id="225992"/>
    <lineage>
        <taxon>Bacteria</taxon>
        <taxon>Pseudomonadati</taxon>
        <taxon>Pseudomonadota</taxon>
        <taxon>Betaproteobacteria</taxon>
        <taxon>Burkholderiales</taxon>
        <taxon>Comamonadaceae</taxon>
        <taxon>Comamonas</taxon>
    </lineage>
</organism>
<keyword evidence="1" id="KW-0472">Membrane</keyword>
<evidence type="ECO:0000256" key="1">
    <source>
        <dbReference type="SAM" id="Phobius"/>
    </source>
</evidence>